<dbReference type="EMBL" id="CP001145">
    <property type="protein sequence ID" value="ACI18175.1"/>
    <property type="molecule type" value="Genomic_DNA"/>
</dbReference>
<dbReference type="RefSeq" id="WP_012544825.1">
    <property type="nucleotide sequence ID" value="NC_011295.1"/>
</dbReference>
<name>B5Y9U7_COPPD</name>
<organism evidence="2 3">
    <name type="scientific">Coprothermobacter proteolyticus (strain ATCC 35245 / DSM 5265 / OCM 4 / BT)</name>
    <dbReference type="NCBI Taxonomy" id="309798"/>
    <lineage>
        <taxon>Bacteria</taxon>
        <taxon>Pseudomonadati</taxon>
        <taxon>Coprothermobacterota</taxon>
        <taxon>Coprothermobacteria</taxon>
        <taxon>Coprothermobacterales</taxon>
        <taxon>Coprothermobacteraceae</taxon>
        <taxon>Coprothermobacter</taxon>
    </lineage>
</organism>
<proteinExistence type="predicted"/>
<keyword evidence="1" id="KW-0472">Membrane</keyword>
<reference evidence="3" key="1">
    <citation type="submission" date="2008-08" db="EMBL/GenBank/DDBJ databases">
        <title>The complete genome sequence of Coprothermobacter proteolyticus strain ATCC 5245 / DSM 5265 / BT.</title>
        <authorList>
            <person name="Dodson R.J."/>
            <person name="Durkin A.S."/>
            <person name="Wu M."/>
            <person name="Eisen J."/>
            <person name="Sutton G."/>
        </authorList>
    </citation>
    <scope>NUCLEOTIDE SEQUENCE [LARGE SCALE GENOMIC DNA]</scope>
    <source>
        <strain evidence="3">ATCC 35245 / DSM 5265 / OCM 4 / BT</strain>
    </source>
</reference>
<sequence length="216" mass="24394">MMENIKAFLLNTILESIEKHQQIVLPWWWVFLPTSWKKEFSELLIVAIPLIKTSPEQSYGRTVQYSTGVLGTIIATTLALFLFTNTFAHMTPLTMVYKTAGNGQQRLESTFESPFETSGLGLQEVVIPSTLYQINAPTNELQALLEELNAIPVPDYLNHEGWIVDQKRLLGALQYRTLSPGWYFSATSTSIDSVFNSFLTNTGFEDPVLVVETKRP</sequence>
<keyword evidence="1" id="KW-0812">Transmembrane</keyword>
<evidence type="ECO:0000256" key="1">
    <source>
        <dbReference type="SAM" id="Phobius"/>
    </source>
</evidence>
<evidence type="ECO:0000313" key="3">
    <source>
        <dbReference type="Proteomes" id="UP000001732"/>
    </source>
</evidence>
<reference evidence="2 3" key="2">
    <citation type="journal article" date="2014" name="Genome Announc.">
        <title>Complete Genome Sequence of Coprothermobacter proteolyticus DSM 5265.</title>
        <authorList>
            <person name="Alexiev A."/>
            <person name="Coil D.A."/>
            <person name="Badger J.H."/>
            <person name="Enticknap J."/>
            <person name="Ward N."/>
            <person name="Robb F.T."/>
            <person name="Eisen J.A."/>
        </authorList>
    </citation>
    <scope>NUCLEOTIDE SEQUENCE [LARGE SCALE GENOMIC DNA]</scope>
    <source>
        <strain evidence="3">ATCC 35245 / DSM 5265 / OCM 4 / BT</strain>
    </source>
</reference>
<protein>
    <submittedName>
        <fullName evidence="2">Uncharacterized protein</fullName>
    </submittedName>
</protein>
<gene>
    <name evidence="2" type="ordered locus">COPRO5265_1238</name>
</gene>
<dbReference type="HOGENOM" id="CLU_1275897_0_0_9"/>
<feature type="transmembrane region" description="Helical" evidence="1">
    <location>
        <begin position="65"/>
        <end position="88"/>
    </location>
</feature>
<dbReference type="AlphaFoldDB" id="B5Y9U7"/>
<accession>B5Y9U7</accession>
<keyword evidence="1" id="KW-1133">Transmembrane helix</keyword>
<dbReference type="Proteomes" id="UP000001732">
    <property type="component" value="Chromosome"/>
</dbReference>
<evidence type="ECO:0000313" key="2">
    <source>
        <dbReference type="EMBL" id="ACI18175.1"/>
    </source>
</evidence>
<dbReference type="STRING" id="309798.COPRO5265_1238"/>
<keyword evidence="3" id="KW-1185">Reference proteome</keyword>
<dbReference type="KEGG" id="cpo:COPRO5265_1238"/>